<proteinExistence type="predicted"/>
<dbReference type="CDD" id="cd04869">
    <property type="entry name" value="ACT_GcvR_2"/>
    <property type="match status" value="1"/>
</dbReference>
<dbReference type="RefSeq" id="WP_347306972.1">
    <property type="nucleotide sequence ID" value="NZ_JBAJEX010000001.1"/>
</dbReference>
<dbReference type="InterPro" id="IPR050990">
    <property type="entry name" value="UPF0237/GcvR_regulator"/>
</dbReference>
<accession>A0ABV0EC12</accession>
<feature type="domain" description="ACT" evidence="1">
    <location>
        <begin position="96"/>
        <end position="177"/>
    </location>
</feature>
<evidence type="ECO:0000259" key="1">
    <source>
        <dbReference type="PROSITE" id="PS51671"/>
    </source>
</evidence>
<dbReference type="InterPro" id="IPR016867">
    <property type="entry name" value="GcvR"/>
</dbReference>
<dbReference type="EMBL" id="JBAJEX010000001">
    <property type="protein sequence ID" value="MEO1766176.1"/>
    <property type="molecule type" value="Genomic_DNA"/>
</dbReference>
<protein>
    <submittedName>
        <fullName evidence="2">Glycine cleavage system protein R</fullName>
    </submittedName>
</protein>
<keyword evidence="3" id="KW-1185">Reference proteome</keyword>
<dbReference type="Pfam" id="PF01842">
    <property type="entry name" value="ACT"/>
    <property type="match status" value="1"/>
</dbReference>
<comment type="caution">
    <text evidence="2">The sequence shown here is derived from an EMBL/GenBank/DDBJ whole genome shotgun (WGS) entry which is preliminary data.</text>
</comment>
<dbReference type="PANTHER" id="PTHR34875:SF5">
    <property type="entry name" value="GLYCINE CLEAVAGE SYSTEM TRANSCRIPTIONAL REPRESSOR"/>
    <property type="match status" value="1"/>
</dbReference>
<dbReference type="Gene3D" id="3.30.70.260">
    <property type="match status" value="2"/>
</dbReference>
<dbReference type="InterPro" id="IPR045865">
    <property type="entry name" value="ACT-like_dom_sf"/>
</dbReference>
<dbReference type="PROSITE" id="PS51671">
    <property type="entry name" value="ACT"/>
    <property type="match status" value="1"/>
</dbReference>
<dbReference type="Pfam" id="PF13740">
    <property type="entry name" value="ACT_6"/>
    <property type="match status" value="1"/>
</dbReference>
<evidence type="ECO:0000313" key="3">
    <source>
        <dbReference type="Proteomes" id="UP001482231"/>
    </source>
</evidence>
<dbReference type="SUPFAM" id="SSF55021">
    <property type="entry name" value="ACT-like"/>
    <property type="match status" value="2"/>
</dbReference>
<gene>
    <name evidence="2" type="ORF">V6E02_02970</name>
</gene>
<evidence type="ECO:0000313" key="2">
    <source>
        <dbReference type="EMBL" id="MEO1766176.1"/>
    </source>
</evidence>
<sequence>MQASNDYLVITAAGDDKVGLVEAFSAKITETGCNIEDSRMTVLGGQFAILMLVSGPWNALSKLESQLDGLGRQLGLTITHKRTRERERRQPTLPYHVEVVALDHPGIVHKLARFFAGHGINIEELSTDTYPAPHTGTRMFSVHMEVGVPASTHIPTLRADFFDYCDDLNLDATFEPSRS</sequence>
<reference evidence="2 3" key="1">
    <citation type="submission" date="2024-02" db="EMBL/GenBank/DDBJ databases">
        <title>New thermophilic sulfur-oxidizing bacteria from a hot springs of the Uzon caldera (Kamchatka, Russia).</title>
        <authorList>
            <person name="Dukat A.M."/>
            <person name="Elcheninov A.G."/>
            <person name="Frolov E.N."/>
        </authorList>
    </citation>
    <scope>NUCLEOTIDE SEQUENCE [LARGE SCALE GENOMIC DNA]</scope>
    <source>
        <strain evidence="2 3">AK1</strain>
    </source>
</reference>
<name>A0ABV0EC12_9BURK</name>
<dbReference type="Proteomes" id="UP001482231">
    <property type="component" value="Unassembled WGS sequence"/>
</dbReference>
<organism evidence="2 3">
    <name type="scientific">Thiobacter aerophilum</name>
    <dbReference type="NCBI Taxonomy" id="3121275"/>
    <lineage>
        <taxon>Bacteria</taxon>
        <taxon>Pseudomonadati</taxon>
        <taxon>Pseudomonadota</taxon>
        <taxon>Betaproteobacteria</taxon>
        <taxon>Burkholderiales</taxon>
        <taxon>Thiobacteraceae</taxon>
        <taxon>Thiobacter</taxon>
    </lineage>
</organism>
<dbReference type="InterPro" id="IPR002912">
    <property type="entry name" value="ACT_dom"/>
</dbReference>
<dbReference type="PANTHER" id="PTHR34875">
    <property type="entry name" value="UPF0237 PROTEIN MJ1558"/>
    <property type="match status" value="1"/>
</dbReference>
<dbReference type="PIRSF" id="PIRSF028103">
    <property type="entry name" value="GcvR"/>
    <property type="match status" value="1"/>
</dbReference>